<organism evidence="2 3">
    <name type="scientific">Nakamurella multipartita (strain ATCC 700099 / DSM 44233 / CIP 104796 / JCM 9543 / NBRC 105858 / Y-104)</name>
    <name type="common">Microsphaera multipartita</name>
    <dbReference type="NCBI Taxonomy" id="479431"/>
    <lineage>
        <taxon>Bacteria</taxon>
        <taxon>Bacillati</taxon>
        <taxon>Actinomycetota</taxon>
        <taxon>Actinomycetes</taxon>
        <taxon>Nakamurellales</taxon>
        <taxon>Nakamurellaceae</taxon>
        <taxon>Nakamurella</taxon>
    </lineage>
</organism>
<evidence type="ECO:0000259" key="1">
    <source>
        <dbReference type="Pfam" id="PF01814"/>
    </source>
</evidence>
<name>C8X749_NAKMY</name>
<feature type="domain" description="Hemerythrin-like" evidence="1">
    <location>
        <begin position="16"/>
        <end position="145"/>
    </location>
</feature>
<sequence>MTAATNARPDTFEMVFVHNAFRQQFGAMPGLIRGVADGDRDRASVVVGFFTEMTRSLHHHHEAEDDLMWPLLLQRAPMDSALILRMEEQHERIAELYRCAERSAVTFAERADPVSREQWAANLDELIDALTEHLHDEEVEVLPLVEKVLTVPEWEALGERGRAGIPKDRLLVFLGFLLQANTPEHGRDFLGRMPPPARLAWAVLGRRSFRKEYRRVYGVDPS</sequence>
<reference evidence="3" key="1">
    <citation type="submission" date="2009-09" db="EMBL/GenBank/DDBJ databases">
        <title>The complete genome of Nakamurella multipartita DSM 44233.</title>
        <authorList>
            <consortium name="US DOE Joint Genome Institute (JGI-PGF)"/>
            <person name="Lucas S."/>
            <person name="Copeland A."/>
            <person name="Lapidus A."/>
            <person name="Glavina del Rio T."/>
            <person name="Dalin E."/>
            <person name="Tice H."/>
            <person name="Bruce D."/>
            <person name="Goodwin L."/>
            <person name="Pitluck S."/>
            <person name="Kyrpides N."/>
            <person name="Mavromatis K."/>
            <person name="Ivanova N."/>
            <person name="Ovchinnikova G."/>
            <person name="Sims D."/>
            <person name="Meincke L."/>
            <person name="Brettin T."/>
            <person name="Detter J.C."/>
            <person name="Han C."/>
            <person name="Larimer F."/>
            <person name="Land M."/>
            <person name="Hauser L."/>
            <person name="Markowitz V."/>
            <person name="Cheng J.-F."/>
            <person name="Hugenholtz P."/>
            <person name="Woyke T."/>
            <person name="Wu D."/>
            <person name="Klenk H.-P."/>
            <person name="Eisen J.A."/>
        </authorList>
    </citation>
    <scope>NUCLEOTIDE SEQUENCE [LARGE SCALE GENOMIC DNA]</scope>
    <source>
        <strain evidence="3">ATCC 700099 / DSM 44233 / CIP 104796 / JCM 9543 / NBRC 105858 / Y-104</strain>
    </source>
</reference>
<dbReference type="AlphaFoldDB" id="C8X749"/>
<dbReference type="InParanoid" id="C8X749"/>
<evidence type="ECO:0000313" key="2">
    <source>
        <dbReference type="EMBL" id="ACV76918.1"/>
    </source>
</evidence>
<dbReference type="Proteomes" id="UP000002218">
    <property type="component" value="Chromosome"/>
</dbReference>
<proteinExistence type="predicted"/>
<dbReference type="HOGENOM" id="CLU_095990_0_0_11"/>
<dbReference type="eggNOG" id="COG3945">
    <property type="taxonomic scope" value="Bacteria"/>
</dbReference>
<dbReference type="EMBL" id="CP001737">
    <property type="protein sequence ID" value="ACV76918.1"/>
    <property type="molecule type" value="Genomic_DNA"/>
</dbReference>
<dbReference type="Pfam" id="PF01814">
    <property type="entry name" value="Hemerythrin"/>
    <property type="match status" value="1"/>
</dbReference>
<dbReference type="STRING" id="479431.Namu_0499"/>
<keyword evidence="3" id="KW-1185">Reference proteome</keyword>
<gene>
    <name evidence="2" type="ordered locus">Namu_0499</name>
</gene>
<dbReference type="KEGG" id="nml:Namu_0499"/>
<dbReference type="InterPro" id="IPR012312">
    <property type="entry name" value="Hemerythrin-like"/>
</dbReference>
<dbReference type="Gene3D" id="1.20.120.520">
    <property type="entry name" value="nmb1532 protein domain like"/>
    <property type="match status" value="1"/>
</dbReference>
<accession>C8X749</accession>
<dbReference type="CDD" id="cd12108">
    <property type="entry name" value="Hr-like"/>
    <property type="match status" value="1"/>
</dbReference>
<protein>
    <submittedName>
        <fullName evidence="2">Hemerythrin HHE cation binding domain protein</fullName>
    </submittedName>
</protein>
<dbReference type="RefSeq" id="WP_015745836.1">
    <property type="nucleotide sequence ID" value="NC_013235.1"/>
</dbReference>
<reference evidence="2 3" key="2">
    <citation type="journal article" date="2010" name="Stand. Genomic Sci.">
        <title>Complete genome sequence of Nakamurella multipartita type strain (Y-104).</title>
        <authorList>
            <person name="Tice H."/>
            <person name="Mayilraj S."/>
            <person name="Sims D."/>
            <person name="Lapidus A."/>
            <person name="Nolan M."/>
            <person name="Lucas S."/>
            <person name="Glavina Del Rio T."/>
            <person name="Copeland A."/>
            <person name="Cheng J.F."/>
            <person name="Meincke L."/>
            <person name="Bruce D."/>
            <person name="Goodwin L."/>
            <person name="Pitluck S."/>
            <person name="Ivanova N."/>
            <person name="Mavromatis K."/>
            <person name="Ovchinnikova G."/>
            <person name="Pati A."/>
            <person name="Chen A."/>
            <person name="Palaniappan K."/>
            <person name="Land M."/>
            <person name="Hauser L."/>
            <person name="Chang Y.J."/>
            <person name="Jeffries C.D."/>
            <person name="Detter J.C."/>
            <person name="Brettin T."/>
            <person name="Rohde M."/>
            <person name="Goker M."/>
            <person name="Bristow J."/>
            <person name="Eisen J.A."/>
            <person name="Markowitz V."/>
            <person name="Hugenholtz P."/>
            <person name="Kyrpides N.C."/>
            <person name="Klenk H.P."/>
            <person name="Chen F."/>
        </authorList>
    </citation>
    <scope>NUCLEOTIDE SEQUENCE [LARGE SCALE GENOMIC DNA]</scope>
    <source>
        <strain evidence="3">ATCC 700099 / DSM 44233 / CIP 104796 / JCM 9543 / NBRC 105858 / Y-104</strain>
    </source>
</reference>
<evidence type="ECO:0000313" key="3">
    <source>
        <dbReference type="Proteomes" id="UP000002218"/>
    </source>
</evidence>